<dbReference type="InterPro" id="IPR045229">
    <property type="entry name" value="TPP_enz"/>
</dbReference>
<evidence type="ECO:0000313" key="5">
    <source>
        <dbReference type="Proteomes" id="UP001597024"/>
    </source>
</evidence>
<keyword evidence="5" id="KW-1185">Reference proteome</keyword>
<dbReference type="Pfam" id="PF02776">
    <property type="entry name" value="TPP_enzyme_N"/>
    <property type="match status" value="1"/>
</dbReference>
<organism evidence="4 5">
    <name type="scientific">Streptosporangium algeriense</name>
    <dbReference type="NCBI Taxonomy" id="1682748"/>
    <lineage>
        <taxon>Bacteria</taxon>
        <taxon>Bacillati</taxon>
        <taxon>Actinomycetota</taxon>
        <taxon>Actinomycetes</taxon>
        <taxon>Streptosporangiales</taxon>
        <taxon>Streptosporangiaceae</taxon>
        <taxon>Streptosporangium</taxon>
    </lineage>
</organism>
<comment type="cofactor">
    <cofactor evidence="1">
        <name>thiamine diphosphate</name>
        <dbReference type="ChEBI" id="CHEBI:58937"/>
    </cofactor>
</comment>
<protein>
    <submittedName>
        <fullName evidence="4">Thiamine pyrophosphate-binding protein</fullName>
    </submittedName>
</protein>
<comment type="caution">
    <text evidence="4">The sequence shown here is derived from an EMBL/GenBank/DDBJ whole genome shotgun (WGS) entry which is preliminary data.</text>
</comment>
<dbReference type="EMBL" id="JBHTHX010001541">
    <property type="protein sequence ID" value="MFD0888878.1"/>
    <property type="molecule type" value="Genomic_DNA"/>
</dbReference>
<dbReference type="CDD" id="cd07035">
    <property type="entry name" value="TPP_PYR_POX_like"/>
    <property type="match status" value="1"/>
</dbReference>
<dbReference type="PANTHER" id="PTHR18968:SF166">
    <property type="entry name" value="2-HYDROXYACYL-COA LYASE 2"/>
    <property type="match status" value="1"/>
</dbReference>
<evidence type="ECO:0000256" key="1">
    <source>
        <dbReference type="ARBA" id="ARBA00001964"/>
    </source>
</evidence>
<gene>
    <name evidence="4" type="ORF">ACFQ08_30445</name>
</gene>
<reference evidence="5" key="1">
    <citation type="journal article" date="2019" name="Int. J. Syst. Evol. Microbiol.">
        <title>The Global Catalogue of Microorganisms (GCM) 10K type strain sequencing project: providing services to taxonomists for standard genome sequencing and annotation.</title>
        <authorList>
            <consortium name="The Broad Institute Genomics Platform"/>
            <consortium name="The Broad Institute Genome Sequencing Center for Infectious Disease"/>
            <person name="Wu L."/>
            <person name="Ma J."/>
        </authorList>
    </citation>
    <scope>NUCLEOTIDE SEQUENCE [LARGE SCALE GENOMIC DNA]</scope>
    <source>
        <strain evidence="5">CCUG 62974</strain>
    </source>
</reference>
<feature type="domain" description="Thiamine pyrophosphate enzyme N-terminal TPP-binding" evidence="3">
    <location>
        <begin position="7"/>
        <end position="72"/>
    </location>
</feature>
<dbReference type="SUPFAM" id="SSF52518">
    <property type="entry name" value="Thiamin diphosphate-binding fold (THDP-binding)"/>
    <property type="match status" value="1"/>
</dbReference>
<name>A0ABW3E1P4_9ACTN</name>
<evidence type="ECO:0000313" key="4">
    <source>
        <dbReference type="EMBL" id="MFD0888878.1"/>
    </source>
</evidence>
<evidence type="ECO:0000256" key="2">
    <source>
        <dbReference type="ARBA" id="ARBA00007812"/>
    </source>
</evidence>
<dbReference type="PANTHER" id="PTHR18968">
    <property type="entry name" value="THIAMINE PYROPHOSPHATE ENZYMES"/>
    <property type="match status" value="1"/>
</dbReference>
<proteinExistence type="inferred from homology"/>
<sequence>MESPKHAGDIAVAVSKAYGIETMFTLSGGHVFPLYDGAVHEGVPILDVRHEQSAVFAAEATARLTRRPGLAVL</sequence>
<feature type="non-terminal residue" evidence="4">
    <location>
        <position position="73"/>
    </location>
</feature>
<dbReference type="Gene3D" id="3.40.50.970">
    <property type="match status" value="1"/>
</dbReference>
<accession>A0ABW3E1P4</accession>
<dbReference type="InterPro" id="IPR012001">
    <property type="entry name" value="Thiamin_PyroP_enz_TPP-bd_dom"/>
</dbReference>
<dbReference type="Proteomes" id="UP001597024">
    <property type="component" value="Unassembled WGS sequence"/>
</dbReference>
<dbReference type="InterPro" id="IPR029061">
    <property type="entry name" value="THDP-binding"/>
</dbReference>
<evidence type="ECO:0000259" key="3">
    <source>
        <dbReference type="Pfam" id="PF02776"/>
    </source>
</evidence>
<comment type="similarity">
    <text evidence="2">Belongs to the TPP enzyme family.</text>
</comment>